<evidence type="ECO:0000256" key="3">
    <source>
        <dbReference type="ARBA" id="ARBA00022692"/>
    </source>
</evidence>
<sequence>MRPWMRFKDKVNNWPNNPFLLAILALVLLLRAAGCESNRKNVSFILIIALCLLNLINPSLPSLRCEPGHGVKEPSISHVYHGDTVSTLKLFFAVIGVPFLQMVVIEWFCNKENPYTINANESSRWKRTMLRVSRWFRDYIYGLAVVLLLNDIGKTTLNSPRPHFLDSCKPNFTKESCHTGWLSDYECTNTEITRWRLADARKSFPSGHSALSFYAAFFMGIYQHKRINKRVMGTLFLLWLHILWFGFAIFCSSSRVADKRHHPVDVTFGGILGAIGGICSAIILCKGFGKPLHLGVYQSKVVSGAHNGSATILDGFPNSPPGNGPLPPGMNGGSRPPTNGEKRPSLRRLLSTQSTMTQMTDIVEDRELDSL</sequence>
<evidence type="ECO:0000256" key="8">
    <source>
        <dbReference type="SAM" id="SignalP"/>
    </source>
</evidence>
<feature type="transmembrane region" description="Helical" evidence="7">
    <location>
        <begin position="268"/>
        <end position="289"/>
    </location>
</feature>
<dbReference type="Pfam" id="PF01569">
    <property type="entry name" value="PAP2"/>
    <property type="match status" value="1"/>
</dbReference>
<dbReference type="EMBL" id="LNIX01000028">
    <property type="protein sequence ID" value="OXA41669.1"/>
    <property type="molecule type" value="Genomic_DNA"/>
</dbReference>
<feature type="compositionally biased region" description="Polar residues" evidence="6">
    <location>
        <begin position="350"/>
        <end position="360"/>
    </location>
</feature>
<keyword evidence="10" id="KW-0378">Hydrolase</keyword>
<dbReference type="AlphaFoldDB" id="A0A226D8Y7"/>
<evidence type="ECO:0000256" key="1">
    <source>
        <dbReference type="ARBA" id="ARBA00004141"/>
    </source>
</evidence>
<evidence type="ECO:0000256" key="7">
    <source>
        <dbReference type="SAM" id="Phobius"/>
    </source>
</evidence>
<feature type="compositionally biased region" description="Pro residues" evidence="6">
    <location>
        <begin position="318"/>
        <end position="328"/>
    </location>
</feature>
<dbReference type="InterPro" id="IPR043216">
    <property type="entry name" value="PAP-like"/>
</dbReference>
<dbReference type="PANTHER" id="PTHR10165">
    <property type="entry name" value="LIPID PHOSPHATE PHOSPHATASE"/>
    <property type="match status" value="1"/>
</dbReference>
<organism evidence="10 11">
    <name type="scientific">Folsomia candida</name>
    <name type="common">Springtail</name>
    <dbReference type="NCBI Taxonomy" id="158441"/>
    <lineage>
        <taxon>Eukaryota</taxon>
        <taxon>Metazoa</taxon>
        <taxon>Ecdysozoa</taxon>
        <taxon>Arthropoda</taxon>
        <taxon>Hexapoda</taxon>
        <taxon>Collembola</taxon>
        <taxon>Entomobryomorpha</taxon>
        <taxon>Isotomoidea</taxon>
        <taxon>Isotomidae</taxon>
        <taxon>Proisotominae</taxon>
        <taxon>Folsomia</taxon>
    </lineage>
</organism>
<accession>A0A226D8Y7</accession>
<dbReference type="GO" id="GO:0046839">
    <property type="term" value="P:phospholipid dephosphorylation"/>
    <property type="evidence" value="ECO:0007669"/>
    <property type="project" value="TreeGrafter"/>
</dbReference>
<evidence type="ECO:0000256" key="5">
    <source>
        <dbReference type="ARBA" id="ARBA00023136"/>
    </source>
</evidence>
<dbReference type="InterPro" id="IPR036938">
    <property type="entry name" value="PAP2/HPO_sf"/>
</dbReference>
<comment type="caution">
    <text evidence="10">The sequence shown here is derived from an EMBL/GenBank/DDBJ whole genome shotgun (WGS) entry which is preliminary data.</text>
</comment>
<protein>
    <submittedName>
        <fullName evidence="10">Lipid phosphate phosphohydrolase 1</fullName>
    </submittedName>
</protein>
<dbReference type="GO" id="GO:0005886">
    <property type="term" value="C:plasma membrane"/>
    <property type="evidence" value="ECO:0007669"/>
    <property type="project" value="TreeGrafter"/>
</dbReference>
<name>A0A226D8Y7_FOLCA</name>
<proteinExistence type="inferred from homology"/>
<dbReference type="InterPro" id="IPR000326">
    <property type="entry name" value="PAP2/HPO"/>
</dbReference>
<feature type="transmembrane region" description="Helical" evidence="7">
    <location>
        <begin position="44"/>
        <end position="63"/>
    </location>
</feature>
<feature type="region of interest" description="Disordered" evidence="6">
    <location>
        <begin position="313"/>
        <end position="371"/>
    </location>
</feature>
<feature type="chain" id="PRO_5012623919" evidence="8">
    <location>
        <begin position="36"/>
        <end position="371"/>
    </location>
</feature>
<evidence type="ECO:0000313" key="11">
    <source>
        <dbReference type="Proteomes" id="UP000198287"/>
    </source>
</evidence>
<keyword evidence="8" id="KW-0732">Signal</keyword>
<feature type="signal peptide" evidence="8">
    <location>
        <begin position="1"/>
        <end position="35"/>
    </location>
</feature>
<dbReference type="GO" id="GO:0008195">
    <property type="term" value="F:phosphatidate phosphatase activity"/>
    <property type="evidence" value="ECO:0007669"/>
    <property type="project" value="TreeGrafter"/>
</dbReference>
<feature type="transmembrane region" description="Helical" evidence="7">
    <location>
        <begin position="234"/>
        <end position="256"/>
    </location>
</feature>
<dbReference type="SMART" id="SM00014">
    <property type="entry name" value="acidPPc"/>
    <property type="match status" value="1"/>
</dbReference>
<keyword evidence="5 7" id="KW-0472">Membrane</keyword>
<keyword evidence="4 7" id="KW-1133">Transmembrane helix</keyword>
<dbReference type="Proteomes" id="UP000198287">
    <property type="component" value="Unassembled WGS sequence"/>
</dbReference>
<dbReference type="SUPFAM" id="SSF48317">
    <property type="entry name" value="Acid phosphatase/Vanadium-dependent haloperoxidase"/>
    <property type="match status" value="1"/>
</dbReference>
<evidence type="ECO:0000313" key="10">
    <source>
        <dbReference type="EMBL" id="OXA41669.1"/>
    </source>
</evidence>
<dbReference type="STRING" id="158441.A0A226D8Y7"/>
<evidence type="ECO:0000256" key="6">
    <source>
        <dbReference type="SAM" id="MobiDB-lite"/>
    </source>
</evidence>
<feature type="domain" description="Phosphatidic acid phosphatase type 2/haloperoxidase" evidence="9">
    <location>
        <begin position="136"/>
        <end position="281"/>
    </location>
</feature>
<reference evidence="10 11" key="1">
    <citation type="submission" date="2015-12" db="EMBL/GenBank/DDBJ databases">
        <title>The genome of Folsomia candida.</title>
        <authorList>
            <person name="Faddeeva A."/>
            <person name="Derks M.F."/>
            <person name="Anvar Y."/>
            <person name="Smit S."/>
            <person name="Van Straalen N."/>
            <person name="Roelofs D."/>
        </authorList>
    </citation>
    <scope>NUCLEOTIDE SEQUENCE [LARGE SCALE GENOMIC DNA]</scope>
    <source>
        <strain evidence="10 11">VU population</strain>
        <tissue evidence="10">Whole body</tissue>
    </source>
</reference>
<comment type="similarity">
    <text evidence="2">Belongs to the PA-phosphatase related phosphoesterase family.</text>
</comment>
<comment type="subcellular location">
    <subcellularLocation>
        <location evidence="1">Membrane</location>
        <topology evidence="1">Multi-pass membrane protein</topology>
    </subcellularLocation>
</comment>
<keyword evidence="3 7" id="KW-0812">Transmembrane</keyword>
<gene>
    <name evidence="10" type="ORF">Fcan01_23541</name>
</gene>
<dbReference type="Gene3D" id="1.20.144.10">
    <property type="entry name" value="Phosphatidic acid phosphatase type 2/haloperoxidase"/>
    <property type="match status" value="1"/>
</dbReference>
<dbReference type="OrthoDB" id="8907274at2759"/>
<dbReference type="PANTHER" id="PTHR10165:SF103">
    <property type="entry name" value="PHOSPHOLIPID PHOSPHATASE HOMOLOG 1.2 HOMOLOG"/>
    <property type="match status" value="1"/>
</dbReference>
<keyword evidence="11" id="KW-1185">Reference proteome</keyword>
<dbReference type="OMA" id="KIMSICK"/>
<evidence type="ECO:0000256" key="4">
    <source>
        <dbReference type="ARBA" id="ARBA00022989"/>
    </source>
</evidence>
<evidence type="ECO:0000256" key="2">
    <source>
        <dbReference type="ARBA" id="ARBA00008816"/>
    </source>
</evidence>
<dbReference type="GO" id="GO:0007165">
    <property type="term" value="P:signal transduction"/>
    <property type="evidence" value="ECO:0007669"/>
    <property type="project" value="TreeGrafter"/>
</dbReference>
<dbReference type="GO" id="GO:0006644">
    <property type="term" value="P:phospholipid metabolic process"/>
    <property type="evidence" value="ECO:0007669"/>
    <property type="project" value="InterPro"/>
</dbReference>
<evidence type="ECO:0000259" key="9">
    <source>
        <dbReference type="SMART" id="SM00014"/>
    </source>
</evidence>